<gene>
    <name evidence="2" type="ORF">A2997_00275</name>
</gene>
<dbReference type="GO" id="GO:0061504">
    <property type="term" value="P:cyclic threonylcarbamoyladenosine biosynthetic process"/>
    <property type="evidence" value="ECO:0007669"/>
    <property type="project" value="TreeGrafter"/>
</dbReference>
<dbReference type="SUPFAM" id="SSF69572">
    <property type="entry name" value="Activating enzymes of the ubiquitin-like proteins"/>
    <property type="match status" value="1"/>
</dbReference>
<dbReference type="PANTHER" id="PTHR43267">
    <property type="entry name" value="TRNA THREONYLCARBAMOYLADENOSINE DEHYDRATASE"/>
    <property type="match status" value="1"/>
</dbReference>
<evidence type="ECO:0000313" key="3">
    <source>
        <dbReference type="Proteomes" id="UP000179448"/>
    </source>
</evidence>
<evidence type="ECO:0000313" key="2">
    <source>
        <dbReference type="EMBL" id="OGI83526.1"/>
    </source>
</evidence>
<dbReference type="Gene3D" id="3.40.50.720">
    <property type="entry name" value="NAD(P)-binding Rossmann-like Domain"/>
    <property type="match status" value="1"/>
</dbReference>
<sequence>MNIVVIGIGGIGSHLVRPLCRYLNELAEEITVTLIDGDSFEPKNGTRQEFSEFGNKAEVLVKELSGQYPKLEISGKAWYVTEENVYVAINYGDIVFSCVDNHATRKILSDRCAELKNATLISGGNDYSDGNVQIFIRQNGENITPPLTHLHPEIENPQDKNPGEMSCEELAESGSPQLIFTNFLASAWMLTTFWKFLEWRDDQKGHFSYSEVYFDLMTGNARSTSRN</sequence>
<dbReference type="InterPro" id="IPR000594">
    <property type="entry name" value="ThiF_NAD_FAD-bd"/>
</dbReference>
<feature type="domain" description="THIF-type NAD/FAD binding fold" evidence="1">
    <location>
        <begin position="2"/>
        <end position="154"/>
    </location>
</feature>
<organism evidence="2 3">
    <name type="scientific">Candidatus Nomurabacteria bacterium RIFCSPLOWO2_01_FULL_36_10b</name>
    <dbReference type="NCBI Taxonomy" id="1801766"/>
    <lineage>
        <taxon>Bacteria</taxon>
        <taxon>Candidatus Nomuraibacteriota</taxon>
    </lineage>
</organism>
<reference evidence="2 3" key="1">
    <citation type="journal article" date="2016" name="Nat. Commun.">
        <title>Thousands of microbial genomes shed light on interconnected biogeochemical processes in an aquifer system.</title>
        <authorList>
            <person name="Anantharaman K."/>
            <person name="Brown C.T."/>
            <person name="Hug L.A."/>
            <person name="Sharon I."/>
            <person name="Castelle C.J."/>
            <person name="Probst A.J."/>
            <person name="Thomas B.C."/>
            <person name="Singh A."/>
            <person name="Wilkins M.J."/>
            <person name="Karaoz U."/>
            <person name="Brodie E.L."/>
            <person name="Williams K.H."/>
            <person name="Hubbard S.S."/>
            <person name="Banfield J.F."/>
        </authorList>
    </citation>
    <scope>NUCLEOTIDE SEQUENCE [LARGE SCALE GENOMIC DNA]</scope>
</reference>
<dbReference type="GO" id="GO:0061503">
    <property type="term" value="F:tRNA threonylcarbamoyladenosine dehydratase"/>
    <property type="evidence" value="ECO:0007669"/>
    <property type="project" value="TreeGrafter"/>
</dbReference>
<dbReference type="InterPro" id="IPR045886">
    <property type="entry name" value="ThiF/MoeB/HesA"/>
</dbReference>
<name>A0A1F6WNX6_9BACT</name>
<comment type="caution">
    <text evidence="2">The sequence shown here is derived from an EMBL/GenBank/DDBJ whole genome shotgun (WGS) entry which is preliminary data.</text>
</comment>
<proteinExistence type="predicted"/>
<dbReference type="PANTHER" id="PTHR43267:SF1">
    <property type="entry name" value="TRNA THREONYLCARBAMOYLADENOSINE DEHYDRATASE"/>
    <property type="match status" value="1"/>
</dbReference>
<dbReference type="GO" id="GO:0008641">
    <property type="term" value="F:ubiquitin-like modifier activating enzyme activity"/>
    <property type="evidence" value="ECO:0007669"/>
    <property type="project" value="InterPro"/>
</dbReference>
<dbReference type="AlphaFoldDB" id="A0A1F6WNX6"/>
<accession>A0A1F6WNX6</accession>
<dbReference type="Pfam" id="PF00899">
    <property type="entry name" value="ThiF"/>
    <property type="match status" value="1"/>
</dbReference>
<dbReference type="InterPro" id="IPR035985">
    <property type="entry name" value="Ubiquitin-activating_enz"/>
</dbReference>
<protein>
    <recommendedName>
        <fullName evidence="1">THIF-type NAD/FAD binding fold domain-containing protein</fullName>
    </recommendedName>
</protein>
<dbReference type="EMBL" id="MFUQ01000015">
    <property type="protein sequence ID" value="OGI83526.1"/>
    <property type="molecule type" value="Genomic_DNA"/>
</dbReference>
<evidence type="ECO:0000259" key="1">
    <source>
        <dbReference type="Pfam" id="PF00899"/>
    </source>
</evidence>
<dbReference type="STRING" id="1801766.A2997_00275"/>
<dbReference type="Proteomes" id="UP000179448">
    <property type="component" value="Unassembled WGS sequence"/>
</dbReference>